<dbReference type="InterPro" id="IPR002789">
    <property type="entry name" value="HerA_central"/>
</dbReference>
<dbReference type="PATRIC" id="fig|1392.242.peg.5754"/>
<evidence type="ECO:0000259" key="1">
    <source>
        <dbReference type="SMART" id="SM00382"/>
    </source>
</evidence>
<reference evidence="2 3" key="1">
    <citation type="submission" date="2015-05" db="EMBL/GenBank/DDBJ databases">
        <title>Whole genome sequence and identification of bacterial endophytes from Costus igneus.</title>
        <authorList>
            <person name="Lee Y.P."/>
            <person name="Gan H.M."/>
            <person name="Eng W."/>
            <person name="Wheatley M.S."/>
            <person name="Caraballo A."/>
            <person name="Polter S."/>
            <person name="Savka M.A."/>
            <person name="Hudson A.O."/>
        </authorList>
    </citation>
    <scope>NUCLEOTIDE SEQUENCE [LARGE SCALE GENOMIC DNA]</scope>
    <source>
        <strain evidence="2 3">RIT375</strain>
    </source>
</reference>
<protein>
    <submittedName>
        <fullName evidence="2">DNA polymerase III subunit gamma and TAU</fullName>
    </submittedName>
</protein>
<dbReference type="Pfam" id="PF01935">
    <property type="entry name" value="DUF87"/>
    <property type="match status" value="1"/>
</dbReference>
<gene>
    <name evidence="2" type="ORF">ABW01_13575</name>
</gene>
<dbReference type="EMBL" id="LDPG01000007">
    <property type="protein sequence ID" value="KLV18398.1"/>
    <property type="molecule type" value="Genomic_DNA"/>
</dbReference>
<feature type="domain" description="AAA+ ATPase" evidence="1">
    <location>
        <begin position="12"/>
        <end position="143"/>
    </location>
</feature>
<organism evidence="2 3">
    <name type="scientific">Bacillus anthracis</name>
    <name type="common">anthrax bacterium</name>
    <dbReference type="NCBI Taxonomy" id="1392"/>
    <lineage>
        <taxon>Bacteria</taxon>
        <taxon>Bacillati</taxon>
        <taxon>Bacillota</taxon>
        <taxon>Bacilli</taxon>
        <taxon>Bacillales</taxon>
        <taxon>Bacillaceae</taxon>
        <taxon>Bacillus</taxon>
        <taxon>Bacillus cereus group</taxon>
    </lineage>
</organism>
<dbReference type="RefSeq" id="WP_047956691.1">
    <property type="nucleotide sequence ID" value="NZ_LDPG01000007.1"/>
</dbReference>
<comment type="caution">
    <text evidence="2">The sequence shown here is derived from an EMBL/GenBank/DDBJ whole genome shotgun (WGS) entry which is preliminary data.</text>
</comment>
<dbReference type="SMART" id="SM00382">
    <property type="entry name" value="AAA"/>
    <property type="match status" value="1"/>
</dbReference>
<evidence type="ECO:0000313" key="2">
    <source>
        <dbReference type="EMBL" id="KLV18398.1"/>
    </source>
</evidence>
<evidence type="ECO:0000313" key="3">
    <source>
        <dbReference type="Proteomes" id="UP000035904"/>
    </source>
</evidence>
<sequence length="143" mass="16248">MKTSGNVIKLELKGNVIFVGPIGCGKTMSVKNMISNLNDVLIIDPHREYCSFESEYDNVRILELNPKNDFTSVIELKDDDIQLAKEYKYVVIDEVLNLEKEQLVSLLDVLSETKTIVIMTSQDAKIASELESYFSHIIYSKPK</sequence>
<dbReference type="AlphaFoldDB" id="A0A0J1HXI2"/>
<dbReference type="InterPro" id="IPR003593">
    <property type="entry name" value="AAA+_ATPase"/>
</dbReference>
<accession>A0A0J1HXI2</accession>
<name>A0A0J1HXI2_BACAN</name>
<dbReference type="InterPro" id="IPR027417">
    <property type="entry name" value="P-loop_NTPase"/>
</dbReference>
<dbReference type="Proteomes" id="UP000035904">
    <property type="component" value="Unassembled WGS sequence"/>
</dbReference>
<dbReference type="SUPFAM" id="SSF52540">
    <property type="entry name" value="P-loop containing nucleoside triphosphate hydrolases"/>
    <property type="match status" value="1"/>
</dbReference>
<proteinExistence type="predicted"/>
<dbReference type="Gene3D" id="3.40.50.300">
    <property type="entry name" value="P-loop containing nucleotide triphosphate hydrolases"/>
    <property type="match status" value="1"/>
</dbReference>